<organism evidence="2 3">
    <name type="scientific">Streptomyces hesseae</name>
    <dbReference type="NCBI Taxonomy" id="3075519"/>
    <lineage>
        <taxon>Bacteria</taxon>
        <taxon>Bacillati</taxon>
        <taxon>Actinomycetota</taxon>
        <taxon>Actinomycetes</taxon>
        <taxon>Kitasatosporales</taxon>
        <taxon>Streptomycetaceae</taxon>
        <taxon>Streptomyces</taxon>
    </lineage>
</organism>
<sequence length="52" mass="5538">MCTTAVVRANISLHRSTSPSRKHRSYGTWTSSKAGSASANQLSADARAISRC</sequence>
<evidence type="ECO:0000313" key="3">
    <source>
        <dbReference type="Proteomes" id="UP001180531"/>
    </source>
</evidence>
<comment type="caution">
    <text evidence="2">The sequence shown here is derived from an EMBL/GenBank/DDBJ whole genome shotgun (WGS) entry which is preliminary data.</text>
</comment>
<protein>
    <submittedName>
        <fullName evidence="2">Uncharacterized protein</fullName>
    </submittedName>
</protein>
<reference evidence="2" key="1">
    <citation type="submission" date="2024-05" db="EMBL/GenBank/DDBJ databases">
        <title>30 novel species of actinomycetes from the DSMZ collection.</title>
        <authorList>
            <person name="Nouioui I."/>
        </authorList>
    </citation>
    <scope>NUCLEOTIDE SEQUENCE</scope>
    <source>
        <strain evidence="2">DSM 40473</strain>
    </source>
</reference>
<dbReference type="Proteomes" id="UP001180531">
    <property type="component" value="Unassembled WGS sequence"/>
</dbReference>
<keyword evidence="3" id="KW-1185">Reference proteome</keyword>
<evidence type="ECO:0000313" key="2">
    <source>
        <dbReference type="EMBL" id="MDT0448270.1"/>
    </source>
</evidence>
<name>A0ABU2SH56_9ACTN</name>
<feature type="region of interest" description="Disordered" evidence="1">
    <location>
        <begin position="13"/>
        <end position="52"/>
    </location>
</feature>
<evidence type="ECO:0000256" key="1">
    <source>
        <dbReference type="SAM" id="MobiDB-lite"/>
    </source>
</evidence>
<gene>
    <name evidence="2" type="ORF">RM609_04020</name>
</gene>
<accession>A0ABU2SH56</accession>
<feature type="compositionally biased region" description="Polar residues" evidence="1">
    <location>
        <begin position="27"/>
        <end position="43"/>
    </location>
</feature>
<proteinExistence type="predicted"/>
<dbReference type="RefSeq" id="WP_311607965.1">
    <property type="nucleotide sequence ID" value="NZ_JAVRFI010000002.1"/>
</dbReference>
<dbReference type="EMBL" id="JAVRFI010000002">
    <property type="protein sequence ID" value="MDT0448270.1"/>
    <property type="molecule type" value="Genomic_DNA"/>
</dbReference>